<dbReference type="eggNOG" id="COG3728">
    <property type="taxonomic scope" value="Bacteria"/>
</dbReference>
<dbReference type="GO" id="GO:0051276">
    <property type="term" value="P:chromosome organization"/>
    <property type="evidence" value="ECO:0007669"/>
    <property type="project" value="InterPro"/>
</dbReference>
<reference evidence="3 4" key="2">
    <citation type="submission" date="2008-10" db="EMBL/GenBank/DDBJ databases">
        <authorList>
            <person name="Fulton L."/>
            <person name="Clifton S."/>
            <person name="Fulton B."/>
            <person name="Xu J."/>
            <person name="Minx P."/>
            <person name="Pepin K.H."/>
            <person name="Johnson M."/>
            <person name="Bhonagiri V."/>
            <person name="Nash W.E."/>
            <person name="Mardis E.R."/>
            <person name="Wilson R.K."/>
        </authorList>
    </citation>
    <scope>NUCLEOTIDE SEQUENCE [LARGE SCALE GENOMIC DNA]</scope>
    <source>
        <strain evidence="3 4">DSM 30120</strain>
    </source>
</reference>
<evidence type="ECO:0000256" key="2">
    <source>
        <dbReference type="ARBA" id="ARBA00023219"/>
    </source>
</evidence>
<dbReference type="InterPro" id="IPR005335">
    <property type="entry name" value="Terminase_ssu"/>
</dbReference>
<proteinExistence type="predicted"/>
<keyword evidence="2" id="KW-0231">Viral genome packaging</keyword>
<keyword evidence="1" id="KW-1188">Viral release from host cell</keyword>
<evidence type="ECO:0000313" key="3">
    <source>
        <dbReference type="EMBL" id="EEB46046.1"/>
    </source>
</evidence>
<evidence type="ECO:0000256" key="1">
    <source>
        <dbReference type="ARBA" id="ARBA00022612"/>
    </source>
</evidence>
<dbReference type="InterPro" id="IPR052404">
    <property type="entry name" value="SPP1-like_terminase"/>
</dbReference>
<dbReference type="Pfam" id="PF03592">
    <property type="entry name" value="Terminase_2"/>
    <property type="match status" value="1"/>
</dbReference>
<dbReference type="Proteomes" id="UP000003729">
    <property type="component" value="Unassembled WGS sequence"/>
</dbReference>
<name>B6XEV8_9GAMM</name>
<reference evidence="3 4" key="1">
    <citation type="submission" date="2008-10" db="EMBL/GenBank/DDBJ databases">
        <title>Draft genome sequence of Providencia alcalifaciens (DSM 30120).</title>
        <authorList>
            <person name="Sudarsanam P."/>
            <person name="Ley R."/>
            <person name="Guruge J."/>
            <person name="Turnbaugh P.J."/>
            <person name="Mahowald M."/>
            <person name="Liep D."/>
            <person name="Gordon J."/>
        </authorList>
    </citation>
    <scope>NUCLEOTIDE SEQUENCE [LARGE SCALE GENOMIC DNA]</scope>
    <source>
        <strain evidence="3 4">DSM 30120</strain>
    </source>
</reference>
<comment type="caution">
    <text evidence="3">The sequence shown here is derived from an EMBL/GenBank/DDBJ whole genome shotgun (WGS) entry which is preliminary data.</text>
</comment>
<dbReference type="Gene3D" id="1.10.10.1400">
    <property type="entry name" value="Terminase, small subunit, N-terminal DNA-binding domain, HTH motif"/>
    <property type="match status" value="1"/>
</dbReference>
<accession>B6XEV8</accession>
<dbReference type="InterPro" id="IPR038713">
    <property type="entry name" value="Terminase_Gp1_N_sf"/>
</dbReference>
<dbReference type="EMBL" id="ABXW01000046">
    <property type="protein sequence ID" value="EEB46046.1"/>
    <property type="molecule type" value="Genomic_DNA"/>
</dbReference>
<protein>
    <submittedName>
        <fullName evidence="3">Terminase small subunit</fullName>
    </submittedName>
</protein>
<organism evidence="3 4">
    <name type="scientific">Providencia alcalifaciens DSM 30120</name>
    <dbReference type="NCBI Taxonomy" id="520999"/>
    <lineage>
        <taxon>Bacteria</taxon>
        <taxon>Pseudomonadati</taxon>
        <taxon>Pseudomonadota</taxon>
        <taxon>Gammaproteobacteria</taxon>
        <taxon>Enterobacterales</taxon>
        <taxon>Morganellaceae</taxon>
        <taxon>Providencia</taxon>
    </lineage>
</organism>
<dbReference type="PANTHER" id="PTHR41328">
    <property type="entry name" value="TERMINASE SMALL SUBUNIT-RELATED"/>
    <property type="match status" value="1"/>
</dbReference>
<gene>
    <name evidence="3" type="ORF">PROVALCAL_01889</name>
</gene>
<evidence type="ECO:0000313" key="4">
    <source>
        <dbReference type="Proteomes" id="UP000003729"/>
    </source>
</evidence>
<sequence>MKFNFSVVIITEEVMIMTTKKPRKPPARKPTPLNAQMERFCQEYIKAPDNQTNAALAAGYAEVSACKRASQLMKDQRVIDRIAQLMQQRNKRKKLDADSVLERLVNMLDADIADILTNTGDIKPIKDWPAVWRKSISAFEIAVIDEKVTVKKVKLLDKLRVLEMVGKHVDVNAFRERYQVDVTISLADKLAAARKRAAGGES</sequence>
<dbReference type="AlphaFoldDB" id="B6XEV8"/>
<dbReference type="PANTHER" id="PTHR41328:SF2">
    <property type="entry name" value="TERMINASE SMALL SUBUNIT"/>
    <property type="match status" value="1"/>
</dbReference>